<dbReference type="NCBIfam" id="TIGR04183">
    <property type="entry name" value="Por_Secre_tail"/>
    <property type="match status" value="1"/>
</dbReference>
<keyword evidence="2" id="KW-0540">Nuclease</keyword>
<evidence type="ECO:0000313" key="7">
    <source>
        <dbReference type="EMBL" id="NYA69432.1"/>
    </source>
</evidence>
<keyword evidence="7" id="KW-0255">Endonuclease</keyword>
<dbReference type="GO" id="GO:0016787">
    <property type="term" value="F:hydrolase activity"/>
    <property type="evidence" value="ECO:0007669"/>
    <property type="project" value="UniProtKB-KW"/>
</dbReference>
<dbReference type="EMBL" id="JACBJI010000001">
    <property type="protein sequence ID" value="NYA69432.1"/>
    <property type="molecule type" value="Genomic_DNA"/>
</dbReference>
<keyword evidence="4" id="KW-0378">Hydrolase</keyword>
<dbReference type="RefSeq" id="WP_176004249.1">
    <property type="nucleotide sequence ID" value="NZ_JABWMI010000001.1"/>
</dbReference>
<feature type="signal peptide" evidence="5">
    <location>
        <begin position="1"/>
        <end position="18"/>
    </location>
</feature>
<gene>
    <name evidence="7" type="ORF">HZF10_00755</name>
</gene>
<dbReference type="SUPFAM" id="SSF54060">
    <property type="entry name" value="His-Me finger endonucleases"/>
    <property type="match status" value="1"/>
</dbReference>
<sequence length="357" mass="40145">MRTFLRFAILLTGLSAFAQIPAGYYNAATGTGYTLKTQLYNIIKNHTVKSYNMLYTCYQTSDRDYFYENDGTILDIYSEKPNGPDSYTYSATNTGDRCGNYNSEGDCFNREHLMPQSVFNEDSPMVSDPHHILPTDGKVNGMRSNYAFGVVNNPTWTSTNGSKLGNNSTAGYSGIVFEPINEFKGDVARCLLYFAVRYQNTVGGYSHAMLNGTSDQVFSNWFLNILLTWHQQDPVSAREIARNNAIYAYQNNRNPFIDHPEYACMIWSAACALGNEEFAMDKISVHPNPSNDGRFYITSEIALDAIEIYNVNGQVIRNIEKPVFENDTFTVSDLPSGFYLVRASLDNKSTTKKLIVN</sequence>
<dbReference type="PANTHER" id="PTHR33607:SF2">
    <property type="entry name" value="ENDONUCLEASE-1"/>
    <property type="match status" value="1"/>
</dbReference>
<name>A0A7Y8XYT1_9FLAO</name>
<dbReference type="AlphaFoldDB" id="A0A7Y8XYT1"/>
<dbReference type="PANTHER" id="PTHR33607">
    <property type="entry name" value="ENDONUCLEASE-1"/>
    <property type="match status" value="1"/>
</dbReference>
<dbReference type="InterPro" id="IPR044925">
    <property type="entry name" value="His-Me_finger_sf"/>
</dbReference>
<keyword evidence="3 5" id="KW-0732">Signal</keyword>
<comment type="similarity">
    <text evidence="1">Belongs to the EndA/NucM nuclease family.</text>
</comment>
<dbReference type="InterPro" id="IPR026444">
    <property type="entry name" value="Secre_tail"/>
</dbReference>
<evidence type="ECO:0000256" key="4">
    <source>
        <dbReference type="ARBA" id="ARBA00022801"/>
    </source>
</evidence>
<accession>A0A7Y8XYT1</accession>
<proteinExistence type="inferred from homology"/>
<evidence type="ECO:0000256" key="1">
    <source>
        <dbReference type="ARBA" id="ARBA00006429"/>
    </source>
</evidence>
<feature type="domain" description="Secretion system C-terminal sorting" evidence="6">
    <location>
        <begin position="285"/>
        <end position="356"/>
    </location>
</feature>
<dbReference type="Pfam" id="PF18962">
    <property type="entry name" value="Por_Secre_tail"/>
    <property type="match status" value="1"/>
</dbReference>
<keyword evidence="8" id="KW-1185">Reference proteome</keyword>
<evidence type="ECO:0000256" key="5">
    <source>
        <dbReference type="SAM" id="SignalP"/>
    </source>
</evidence>
<dbReference type="GO" id="GO:0004519">
    <property type="term" value="F:endonuclease activity"/>
    <property type="evidence" value="ECO:0007669"/>
    <property type="project" value="UniProtKB-KW"/>
</dbReference>
<organism evidence="7 8">
    <name type="scientific">Flavobacterium agri</name>
    <dbReference type="NCBI Taxonomy" id="2743471"/>
    <lineage>
        <taxon>Bacteria</taxon>
        <taxon>Pseudomonadati</taxon>
        <taxon>Bacteroidota</taxon>
        <taxon>Flavobacteriia</taxon>
        <taxon>Flavobacteriales</taxon>
        <taxon>Flavobacteriaceae</taxon>
        <taxon>Flavobacterium</taxon>
    </lineage>
</organism>
<dbReference type="Proteomes" id="UP000535020">
    <property type="component" value="Unassembled WGS sequence"/>
</dbReference>
<evidence type="ECO:0000256" key="3">
    <source>
        <dbReference type="ARBA" id="ARBA00022729"/>
    </source>
</evidence>
<dbReference type="InterPro" id="IPR007346">
    <property type="entry name" value="Endonuclease-I"/>
</dbReference>
<evidence type="ECO:0000256" key="2">
    <source>
        <dbReference type="ARBA" id="ARBA00022722"/>
    </source>
</evidence>
<dbReference type="Pfam" id="PF04231">
    <property type="entry name" value="Endonuclease_1"/>
    <property type="match status" value="1"/>
</dbReference>
<feature type="chain" id="PRO_5030754947" evidence="5">
    <location>
        <begin position="19"/>
        <end position="357"/>
    </location>
</feature>
<evidence type="ECO:0000313" key="8">
    <source>
        <dbReference type="Proteomes" id="UP000535020"/>
    </source>
</evidence>
<evidence type="ECO:0000259" key="6">
    <source>
        <dbReference type="Pfam" id="PF18962"/>
    </source>
</evidence>
<comment type="caution">
    <text evidence="7">The sequence shown here is derived from an EMBL/GenBank/DDBJ whole genome shotgun (WGS) entry which is preliminary data.</text>
</comment>
<reference evidence="7 8" key="1">
    <citation type="submission" date="2020-07" db="EMBL/GenBank/DDBJ databases">
        <authorList>
            <person name="Sun Q."/>
        </authorList>
    </citation>
    <scope>NUCLEOTIDE SEQUENCE [LARGE SCALE GENOMIC DNA]</scope>
    <source>
        <strain evidence="7 8">MAH-1</strain>
    </source>
</reference>
<protein>
    <submittedName>
        <fullName evidence="7">Endonuclease</fullName>
    </submittedName>
</protein>